<evidence type="ECO:0000256" key="10">
    <source>
        <dbReference type="PROSITE-ProRule" id="PRU00455"/>
    </source>
</evidence>
<dbReference type="Proteomes" id="UP001341281">
    <property type="component" value="Chromosome 10"/>
</dbReference>
<dbReference type="AlphaFoldDB" id="A0AAQ3XFT0"/>
<keyword evidence="5" id="KW-0808">Transferase</keyword>
<dbReference type="InterPro" id="IPR049548">
    <property type="entry name" value="Sina-like_RING"/>
</dbReference>
<dbReference type="GO" id="GO:0061630">
    <property type="term" value="F:ubiquitin protein ligase activity"/>
    <property type="evidence" value="ECO:0007669"/>
    <property type="project" value="UniProtKB-EC"/>
</dbReference>
<feature type="domain" description="SIAH-type" evidence="11">
    <location>
        <begin position="282"/>
        <end position="341"/>
    </location>
</feature>
<dbReference type="InterPro" id="IPR013010">
    <property type="entry name" value="Znf_SIAH"/>
</dbReference>
<dbReference type="PANTHER" id="PTHR10315">
    <property type="entry name" value="E3 UBIQUITIN PROTEIN LIGASE SIAH"/>
    <property type="match status" value="1"/>
</dbReference>
<dbReference type="EMBL" id="CP144754">
    <property type="protein sequence ID" value="WVZ96356.1"/>
    <property type="molecule type" value="Genomic_DNA"/>
</dbReference>
<evidence type="ECO:0000256" key="7">
    <source>
        <dbReference type="ARBA" id="ARBA00022771"/>
    </source>
</evidence>
<feature type="non-terminal residue" evidence="12">
    <location>
        <position position="1"/>
    </location>
</feature>
<keyword evidence="6" id="KW-0479">Metal-binding</keyword>
<evidence type="ECO:0000256" key="3">
    <source>
        <dbReference type="ARBA" id="ARBA00009119"/>
    </source>
</evidence>
<comment type="catalytic activity">
    <reaction evidence="1">
        <text>S-ubiquitinyl-[E2 ubiquitin-conjugating enzyme]-L-cysteine + [acceptor protein]-L-lysine = [E2 ubiquitin-conjugating enzyme]-L-cysteine + N(6)-ubiquitinyl-[acceptor protein]-L-lysine.</text>
        <dbReference type="EC" id="2.3.2.27"/>
    </reaction>
</comment>
<comment type="similarity">
    <text evidence="3">Belongs to the SINA (Seven in absentia) family.</text>
</comment>
<protein>
    <recommendedName>
        <fullName evidence="4">RING-type E3 ubiquitin transferase</fullName>
        <ecNumber evidence="4">2.3.2.27</ecNumber>
    </recommendedName>
</protein>
<evidence type="ECO:0000256" key="6">
    <source>
        <dbReference type="ARBA" id="ARBA00022723"/>
    </source>
</evidence>
<evidence type="ECO:0000256" key="5">
    <source>
        <dbReference type="ARBA" id="ARBA00022679"/>
    </source>
</evidence>
<dbReference type="SUPFAM" id="SSF49599">
    <property type="entry name" value="TRAF domain-like"/>
    <property type="match status" value="2"/>
</dbReference>
<accession>A0AAQ3XFT0</accession>
<keyword evidence="7 10" id="KW-0863">Zinc-finger</keyword>
<gene>
    <name evidence="12" type="ORF">U9M48_042008</name>
</gene>
<name>A0AAQ3XFT0_PASNO</name>
<dbReference type="InterPro" id="IPR013083">
    <property type="entry name" value="Znf_RING/FYVE/PHD"/>
</dbReference>
<dbReference type="GO" id="GO:0008270">
    <property type="term" value="F:zinc ion binding"/>
    <property type="evidence" value="ECO:0007669"/>
    <property type="project" value="UniProtKB-KW"/>
</dbReference>
<dbReference type="InterPro" id="IPR052088">
    <property type="entry name" value="E3_ubiquitin-ligase_SINA"/>
</dbReference>
<keyword evidence="13" id="KW-1185">Reference proteome</keyword>
<sequence length="475" mass="52340">RGRAKNAKRARSEDAERANISELNIHAKTAVREYKQMDRDVQSNARIACDRGELTTPDHGGSSQPAALRRALRFIQFTGRRPCGFCFLSLQPPIFQCAVEHVVCSPCRDKLKDARICHAYGVPMPRGYLRCRVMERLVDSLVVPCPHATGGCTATPAYLGQDEHLRTCAHAPRRCPGEACGFTGSVAALLDHITVAHGWPCTAEALDKSSWFYLDLVDGFNFVATVDGPAAAHLILLNVARLSFGRAVSCGVGHVLCSPCRDKLKDARQCHVCRGAMAGGYQRCVAMAHAPYGCGARPAYHAREEHLLRKCRHGPCHCPGDACGFVGSTAALLEHVASAHGWHCEFVHSCLPTAILDDGYNFNLVESVDEDADKEYLFLVKVVRHPFCRAVSVLCVRPRSSAADKIRVELHYETSANQVWSDQQSTRRDLITDFIVPCSDLSDALPDHNEIYQLIVPNYVQRDHCPQLTVGFRIG</sequence>
<dbReference type="EC" id="2.3.2.27" evidence="4"/>
<proteinExistence type="inferred from homology"/>
<reference evidence="12 13" key="1">
    <citation type="submission" date="2024-02" db="EMBL/GenBank/DDBJ databases">
        <title>High-quality chromosome-scale genome assembly of Pensacola bahiagrass (Paspalum notatum Flugge var. saurae).</title>
        <authorList>
            <person name="Vega J.M."/>
            <person name="Podio M."/>
            <person name="Orjuela J."/>
            <person name="Siena L.A."/>
            <person name="Pessino S.C."/>
            <person name="Combes M.C."/>
            <person name="Mariac C."/>
            <person name="Albertini E."/>
            <person name="Pupilli F."/>
            <person name="Ortiz J.P.A."/>
            <person name="Leblanc O."/>
        </authorList>
    </citation>
    <scope>NUCLEOTIDE SEQUENCE [LARGE SCALE GENOMIC DNA]</scope>
    <source>
        <strain evidence="12">R1</strain>
        <tissue evidence="12">Leaf</tissue>
    </source>
</reference>
<dbReference type="PROSITE" id="PS51081">
    <property type="entry name" value="ZF_SIAH"/>
    <property type="match status" value="2"/>
</dbReference>
<evidence type="ECO:0000256" key="8">
    <source>
        <dbReference type="ARBA" id="ARBA00022786"/>
    </source>
</evidence>
<comment type="pathway">
    <text evidence="2">Protein modification; protein ubiquitination.</text>
</comment>
<dbReference type="Pfam" id="PF21361">
    <property type="entry name" value="Sina_ZnF"/>
    <property type="match status" value="1"/>
</dbReference>
<dbReference type="Pfam" id="PF21362">
    <property type="entry name" value="Sina_RING"/>
    <property type="match status" value="1"/>
</dbReference>
<dbReference type="GO" id="GO:0005737">
    <property type="term" value="C:cytoplasm"/>
    <property type="evidence" value="ECO:0007669"/>
    <property type="project" value="TreeGrafter"/>
</dbReference>
<dbReference type="PANTHER" id="PTHR10315:SF96">
    <property type="entry name" value="SIAH-TYPE DOMAIN-CONTAINING PROTEIN"/>
    <property type="match status" value="1"/>
</dbReference>
<feature type="domain" description="SIAH-type" evidence="11">
    <location>
        <begin position="140"/>
        <end position="198"/>
    </location>
</feature>
<evidence type="ECO:0000256" key="4">
    <source>
        <dbReference type="ARBA" id="ARBA00012483"/>
    </source>
</evidence>
<evidence type="ECO:0000256" key="9">
    <source>
        <dbReference type="ARBA" id="ARBA00022833"/>
    </source>
</evidence>
<dbReference type="Gene3D" id="3.30.40.10">
    <property type="entry name" value="Zinc/RING finger domain, C3HC4 (zinc finger)"/>
    <property type="match status" value="2"/>
</dbReference>
<evidence type="ECO:0000259" key="11">
    <source>
        <dbReference type="PROSITE" id="PS51081"/>
    </source>
</evidence>
<keyword evidence="8" id="KW-0833">Ubl conjugation pathway</keyword>
<evidence type="ECO:0000256" key="1">
    <source>
        <dbReference type="ARBA" id="ARBA00000900"/>
    </source>
</evidence>
<organism evidence="12 13">
    <name type="scientific">Paspalum notatum var. saurae</name>
    <dbReference type="NCBI Taxonomy" id="547442"/>
    <lineage>
        <taxon>Eukaryota</taxon>
        <taxon>Viridiplantae</taxon>
        <taxon>Streptophyta</taxon>
        <taxon>Embryophyta</taxon>
        <taxon>Tracheophyta</taxon>
        <taxon>Spermatophyta</taxon>
        <taxon>Magnoliopsida</taxon>
        <taxon>Liliopsida</taxon>
        <taxon>Poales</taxon>
        <taxon>Poaceae</taxon>
        <taxon>PACMAD clade</taxon>
        <taxon>Panicoideae</taxon>
        <taxon>Andropogonodae</taxon>
        <taxon>Paspaleae</taxon>
        <taxon>Paspalinae</taxon>
        <taxon>Paspalum</taxon>
    </lineage>
</organism>
<evidence type="ECO:0000313" key="12">
    <source>
        <dbReference type="EMBL" id="WVZ96356.1"/>
    </source>
</evidence>
<evidence type="ECO:0000313" key="13">
    <source>
        <dbReference type="Proteomes" id="UP001341281"/>
    </source>
</evidence>
<evidence type="ECO:0000256" key="2">
    <source>
        <dbReference type="ARBA" id="ARBA00004906"/>
    </source>
</evidence>
<keyword evidence="9" id="KW-0862">Zinc</keyword>